<evidence type="ECO:0000256" key="4">
    <source>
        <dbReference type="PROSITE-ProRule" id="PRU01343"/>
    </source>
</evidence>
<feature type="coiled-coil region" evidence="5">
    <location>
        <begin position="312"/>
        <end position="346"/>
    </location>
</feature>
<organism evidence="8 9">
    <name type="scientific">Trematosphaeria pertusa</name>
    <dbReference type="NCBI Taxonomy" id="390896"/>
    <lineage>
        <taxon>Eukaryota</taxon>
        <taxon>Fungi</taxon>
        <taxon>Dikarya</taxon>
        <taxon>Ascomycota</taxon>
        <taxon>Pezizomycotina</taxon>
        <taxon>Dothideomycetes</taxon>
        <taxon>Pleosporomycetidae</taxon>
        <taxon>Pleosporales</taxon>
        <taxon>Massarineae</taxon>
        <taxon>Trematosphaeriaceae</taxon>
        <taxon>Trematosphaeria</taxon>
    </lineage>
</organism>
<dbReference type="InterPro" id="IPR010666">
    <property type="entry name" value="Znf_GRF"/>
</dbReference>
<evidence type="ECO:0000256" key="6">
    <source>
        <dbReference type="SAM" id="MobiDB-lite"/>
    </source>
</evidence>
<reference evidence="8" key="1">
    <citation type="journal article" date="2020" name="Stud. Mycol.">
        <title>101 Dothideomycetes genomes: a test case for predicting lifestyles and emergence of pathogens.</title>
        <authorList>
            <person name="Haridas S."/>
            <person name="Albert R."/>
            <person name="Binder M."/>
            <person name="Bloem J."/>
            <person name="Labutti K."/>
            <person name="Salamov A."/>
            <person name="Andreopoulos B."/>
            <person name="Baker S."/>
            <person name="Barry K."/>
            <person name="Bills G."/>
            <person name="Bluhm B."/>
            <person name="Cannon C."/>
            <person name="Castanera R."/>
            <person name="Culley D."/>
            <person name="Daum C."/>
            <person name="Ezra D."/>
            <person name="Gonzalez J."/>
            <person name="Henrissat B."/>
            <person name="Kuo A."/>
            <person name="Liang C."/>
            <person name="Lipzen A."/>
            <person name="Lutzoni F."/>
            <person name="Magnuson J."/>
            <person name="Mondo S."/>
            <person name="Nolan M."/>
            <person name="Ohm R."/>
            <person name="Pangilinan J."/>
            <person name="Park H.-J."/>
            <person name="Ramirez L."/>
            <person name="Alfaro M."/>
            <person name="Sun H."/>
            <person name="Tritt A."/>
            <person name="Yoshinaga Y."/>
            <person name="Zwiers L.-H."/>
            <person name="Turgeon B."/>
            <person name="Goodwin S."/>
            <person name="Spatafora J."/>
            <person name="Crous P."/>
            <person name="Grigoriev I."/>
        </authorList>
    </citation>
    <scope>NUCLEOTIDE SEQUENCE</scope>
    <source>
        <strain evidence="8">CBS 122368</strain>
    </source>
</reference>
<dbReference type="OrthoDB" id="430051at2759"/>
<evidence type="ECO:0000256" key="5">
    <source>
        <dbReference type="SAM" id="Coils"/>
    </source>
</evidence>
<sequence>MSGYRGGRGGGRGRGGGGAWSSRPPKGLFLNGVWHCDCDPRLPALHMETKKGDNKGKMYRACQRKYGDKDRCKFFLWDSEAHPREAAALANNTRTEPGRAHEATPITPRPQRVSPPPPYTPQAGPSEPSRKRTRTAVEEDEDEYGVETGDAAFNDELDQVMTAVETPTKIAKTADFSTPARRRLPWQKDDPARGNGLLTPQTNHRATTADPFNTRFAAPGGSLFTPSKQMQPDSAPSQTMTPSSSPIATPTPKRFKDVSTGDDLFQDVFGVFDPDNPRLDERTRRDLTAVLSKHATITEGIKRGREVARSAIKAEKAKVTELTYRVNTLEAELEAERNKSKLLQWQVETGHRSD</sequence>
<proteinExistence type="predicted"/>
<dbReference type="AlphaFoldDB" id="A0A6A6IRR9"/>
<keyword evidence="1" id="KW-0479">Metal-binding</keyword>
<keyword evidence="2 4" id="KW-0863">Zinc-finger</keyword>
<evidence type="ECO:0000256" key="3">
    <source>
        <dbReference type="ARBA" id="ARBA00022833"/>
    </source>
</evidence>
<keyword evidence="5" id="KW-0175">Coiled coil</keyword>
<dbReference type="PROSITE" id="PS51999">
    <property type="entry name" value="ZF_GRF"/>
    <property type="match status" value="1"/>
</dbReference>
<feature type="compositionally biased region" description="Gly residues" evidence="6">
    <location>
        <begin position="1"/>
        <end position="19"/>
    </location>
</feature>
<feature type="region of interest" description="Disordered" evidence="6">
    <location>
        <begin position="1"/>
        <end position="24"/>
    </location>
</feature>
<dbReference type="Proteomes" id="UP000800094">
    <property type="component" value="Unassembled WGS sequence"/>
</dbReference>
<feature type="region of interest" description="Disordered" evidence="6">
    <location>
        <begin position="171"/>
        <end position="259"/>
    </location>
</feature>
<keyword evidence="3" id="KW-0862">Zinc</keyword>
<feature type="region of interest" description="Disordered" evidence="6">
    <location>
        <begin position="90"/>
        <end position="157"/>
    </location>
</feature>
<feature type="compositionally biased region" description="Low complexity" evidence="6">
    <location>
        <begin position="239"/>
        <end position="252"/>
    </location>
</feature>
<evidence type="ECO:0000313" key="8">
    <source>
        <dbReference type="EMBL" id="KAF2253086.1"/>
    </source>
</evidence>
<evidence type="ECO:0000259" key="7">
    <source>
        <dbReference type="PROSITE" id="PS51999"/>
    </source>
</evidence>
<name>A0A6A6IRR9_9PLEO</name>
<keyword evidence="9" id="KW-1185">Reference proteome</keyword>
<feature type="compositionally biased region" description="Polar residues" evidence="6">
    <location>
        <begin position="224"/>
        <end position="238"/>
    </location>
</feature>
<dbReference type="GO" id="GO:0008270">
    <property type="term" value="F:zinc ion binding"/>
    <property type="evidence" value="ECO:0007669"/>
    <property type="project" value="UniProtKB-KW"/>
</dbReference>
<feature type="domain" description="GRF-type" evidence="7">
    <location>
        <begin position="36"/>
        <end position="81"/>
    </location>
</feature>
<gene>
    <name evidence="8" type="ORF">BU26DRAFT_214549</name>
</gene>
<accession>A0A6A6IRR9</accession>
<dbReference type="EMBL" id="ML987191">
    <property type="protein sequence ID" value="KAF2253086.1"/>
    <property type="molecule type" value="Genomic_DNA"/>
</dbReference>
<dbReference type="RefSeq" id="XP_033688090.1">
    <property type="nucleotide sequence ID" value="XM_033820690.1"/>
</dbReference>
<evidence type="ECO:0000313" key="9">
    <source>
        <dbReference type="Proteomes" id="UP000800094"/>
    </source>
</evidence>
<protein>
    <recommendedName>
        <fullName evidence="7">GRF-type domain-containing protein</fullName>
    </recommendedName>
</protein>
<evidence type="ECO:0000256" key="1">
    <source>
        <dbReference type="ARBA" id="ARBA00022723"/>
    </source>
</evidence>
<evidence type="ECO:0000256" key="2">
    <source>
        <dbReference type="ARBA" id="ARBA00022771"/>
    </source>
</evidence>
<dbReference type="GeneID" id="54574020"/>